<keyword evidence="3" id="KW-1185">Reference proteome</keyword>
<dbReference type="AlphaFoldDB" id="A0ABD0KGD3"/>
<organism evidence="2 3">
    <name type="scientific">Batillaria attramentaria</name>
    <dbReference type="NCBI Taxonomy" id="370345"/>
    <lineage>
        <taxon>Eukaryota</taxon>
        <taxon>Metazoa</taxon>
        <taxon>Spiralia</taxon>
        <taxon>Lophotrochozoa</taxon>
        <taxon>Mollusca</taxon>
        <taxon>Gastropoda</taxon>
        <taxon>Caenogastropoda</taxon>
        <taxon>Sorbeoconcha</taxon>
        <taxon>Cerithioidea</taxon>
        <taxon>Batillariidae</taxon>
        <taxon>Batillaria</taxon>
    </lineage>
</organism>
<feature type="region of interest" description="Disordered" evidence="1">
    <location>
        <begin position="1"/>
        <end position="20"/>
    </location>
</feature>
<dbReference type="EMBL" id="JACVVK020000184">
    <property type="protein sequence ID" value="KAK7486050.1"/>
    <property type="molecule type" value="Genomic_DNA"/>
</dbReference>
<sequence length="79" mass="8748">MNKASRYSTTVHQPDTAATQQREQGVKLFFYLSTLLLPVSDSQHSPSLLTAKPGEREAECRGSGYKFLLPADHRVPADT</sequence>
<protein>
    <submittedName>
        <fullName evidence="2">Uncharacterized protein</fullName>
    </submittedName>
</protein>
<reference evidence="2 3" key="1">
    <citation type="journal article" date="2023" name="Sci. Data">
        <title>Genome assembly of the Korean intertidal mud-creeper Batillaria attramentaria.</title>
        <authorList>
            <person name="Patra A.K."/>
            <person name="Ho P.T."/>
            <person name="Jun S."/>
            <person name="Lee S.J."/>
            <person name="Kim Y."/>
            <person name="Won Y.J."/>
        </authorList>
    </citation>
    <scope>NUCLEOTIDE SEQUENCE [LARGE SCALE GENOMIC DNA]</scope>
    <source>
        <strain evidence="2">Wonlab-2016</strain>
    </source>
</reference>
<evidence type="ECO:0000256" key="1">
    <source>
        <dbReference type="SAM" id="MobiDB-lite"/>
    </source>
</evidence>
<gene>
    <name evidence="2" type="ORF">BaRGS_00022659</name>
</gene>
<name>A0ABD0KGD3_9CAEN</name>
<accession>A0ABD0KGD3</accession>
<evidence type="ECO:0000313" key="2">
    <source>
        <dbReference type="EMBL" id="KAK7486050.1"/>
    </source>
</evidence>
<dbReference type="Proteomes" id="UP001519460">
    <property type="component" value="Unassembled WGS sequence"/>
</dbReference>
<proteinExistence type="predicted"/>
<comment type="caution">
    <text evidence="2">The sequence shown here is derived from an EMBL/GenBank/DDBJ whole genome shotgun (WGS) entry which is preliminary data.</text>
</comment>
<evidence type="ECO:0000313" key="3">
    <source>
        <dbReference type="Proteomes" id="UP001519460"/>
    </source>
</evidence>